<sequence length="444" mass="48092">MRVCAPCPESATSSPATPGPPTPTNCVRSPTAPTSNRRSTGSHMDNRRPPPGALLRNQLKPNYPVEEIRGHPTHNSRQLLVNIRWWNWSSVKDVEVGMRISLRRVAGVVAGIAVVCGGVSACGATSGGEGGRSGGVTASASPAKKGPGGPGGRLFDGIWTFDDDTLTVDGQEVRAPENASPWIEFRDDGTVAGDYGCTPFRVKAELEATTLTLGEDAPALAPPPTPAWHDETTSCPKPAQQKDIASSASPDAQQPKAAGLVQRSPELSDFEAKVKKFFHRGLLKIGEKKLPEEPGGPPPGSLPQLRNEHGDVATLTIIRSPAFFDTEFQLDAWMEYDHTEGFQSAKDTSFVFHRDGTVTGKLGCNDFTARVFFNGFHLFFRDTRLTTHRTCAAQNMRDEAFVFGMLKRSLNYCYVGDSGGIYMRDDVGDEHRATGFQFRSVTDQ</sequence>
<dbReference type="AlphaFoldDB" id="A0A4U0NRG1"/>
<feature type="region of interest" description="Disordered" evidence="1">
    <location>
        <begin position="125"/>
        <end position="152"/>
    </location>
</feature>
<feature type="compositionally biased region" description="Polar residues" evidence="1">
    <location>
        <begin position="27"/>
        <end position="43"/>
    </location>
</feature>
<reference evidence="3 4" key="1">
    <citation type="submission" date="2019-04" db="EMBL/GenBank/DDBJ databases">
        <title>Streptomyces piniterrae sp. nov., a heliquinomycin-producing actinomycete isolated from rhizosphere soil of Pinus yunnanensis.</title>
        <authorList>
            <person name="Zhuang X."/>
            <person name="Zhao J."/>
        </authorList>
    </citation>
    <scope>NUCLEOTIDE SEQUENCE [LARGE SCALE GENOMIC DNA]</scope>
    <source>
        <strain evidence="4">jys28</strain>
    </source>
</reference>
<feature type="region of interest" description="Disordered" evidence="1">
    <location>
        <begin position="1"/>
        <end position="70"/>
    </location>
</feature>
<feature type="compositionally biased region" description="Gly residues" evidence="1">
    <location>
        <begin position="125"/>
        <end position="134"/>
    </location>
</feature>
<evidence type="ECO:0000256" key="1">
    <source>
        <dbReference type="SAM" id="MobiDB-lite"/>
    </source>
</evidence>
<name>A0A4U0NRG1_9ACTN</name>
<dbReference type="EMBL" id="SUMB01000002">
    <property type="protein sequence ID" value="TJZ57156.1"/>
    <property type="molecule type" value="Genomic_DNA"/>
</dbReference>
<feature type="region of interest" description="Disordered" evidence="1">
    <location>
        <begin position="288"/>
        <end position="307"/>
    </location>
</feature>
<dbReference type="Proteomes" id="UP000308697">
    <property type="component" value="Unassembled WGS sequence"/>
</dbReference>
<proteinExistence type="predicted"/>
<organism evidence="3 4">
    <name type="scientific">Streptomyces piniterrae</name>
    <dbReference type="NCBI Taxonomy" id="2571125"/>
    <lineage>
        <taxon>Bacteria</taxon>
        <taxon>Bacillati</taxon>
        <taxon>Actinomycetota</taxon>
        <taxon>Actinomycetes</taxon>
        <taxon>Kitasatosporales</taxon>
        <taxon>Streptomycetaceae</taxon>
        <taxon>Streptomyces</taxon>
    </lineage>
</organism>
<feature type="compositionally biased region" description="Low complexity" evidence="1">
    <location>
        <begin position="1"/>
        <end position="16"/>
    </location>
</feature>
<evidence type="ECO:0000313" key="4">
    <source>
        <dbReference type="Proteomes" id="UP000308697"/>
    </source>
</evidence>
<feature type="domain" description="DUF306" evidence="2">
    <location>
        <begin position="324"/>
        <end position="412"/>
    </location>
</feature>
<dbReference type="Pfam" id="PF03724">
    <property type="entry name" value="META"/>
    <property type="match status" value="1"/>
</dbReference>
<dbReference type="InterPro" id="IPR038670">
    <property type="entry name" value="HslJ-like_sf"/>
</dbReference>
<dbReference type="InterPro" id="IPR005184">
    <property type="entry name" value="DUF306_Meta_HslJ"/>
</dbReference>
<protein>
    <submittedName>
        <fullName evidence="3">META domain-containing protein</fullName>
    </submittedName>
</protein>
<gene>
    <name evidence="3" type="ORF">FCH28_06790</name>
</gene>
<evidence type="ECO:0000313" key="3">
    <source>
        <dbReference type="EMBL" id="TJZ57156.1"/>
    </source>
</evidence>
<feature type="compositionally biased region" description="Polar residues" evidence="1">
    <location>
        <begin position="243"/>
        <end position="252"/>
    </location>
</feature>
<accession>A0A4U0NRG1</accession>
<keyword evidence="4" id="KW-1185">Reference proteome</keyword>
<comment type="caution">
    <text evidence="3">The sequence shown here is derived from an EMBL/GenBank/DDBJ whole genome shotgun (WGS) entry which is preliminary data.</text>
</comment>
<dbReference type="OrthoDB" id="4733425at2"/>
<evidence type="ECO:0000259" key="2">
    <source>
        <dbReference type="Pfam" id="PF03724"/>
    </source>
</evidence>
<dbReference type="Gene3D" id="2.40.128.270">
    <property type="match status" value="1"/>
</dbReference>
<feature type="compositionally biased region" description="Low complexity" evidence="1">
    <location>
        <begin position="135"/>
        <end position="145"/>
    </location>
</feature>
<feature type="region of interest" description="Disordered" evidence="1">
    <location>
        <begin position="215"/>
        <end position="264"/>
    </location>
</feature>